<proteinExistence type="predicted"/>
<dbReference type="GO" id="GO:0009253">
    <property type="term" value="P:peptidoglycan catabolic process"/>
    <property type="evidence" value="ECO:0007669"/>
    <property type="project" value="InterPro"/>
</dbReference>
<organism evidence="2 3">
    <name type="scientific">Streptomyces rapamycinicus (strain ATCC 29253 / DSM 41530 / NRRL 5491 / AYB-994)</name>
    <name type="common">Streptomyces hygroscopicus (strain ATCC 29253)</name>
    <dbReference type="NCBI Taxonomy" id="1343740"/>
    <lineage>
        <taxon>Bacteria</taxon>
        <taxon>Bacillati</taxon>
        <taxon>Actinomycetota</taxon>
        <taxon>Actinomycetes</taxon>
        <taxon>Kitasatosporales</taxon>
        <taxon>Streptomycetaceae</taxon>
        <taxon>Streptomyces</taxon>
        <taxon>Streptomyces violaceusniger group</taxon>
    </lineage>
</organism>
<gene>
    <name evidence="2" type="ORF">D3C57_120105</name>
</gene>
<dbReference type="AlphaFoldDB" id="A0A0A0NP87"/>
<dbReference type="SUPFAM" id="SSF55846">
    <property type="entry name" value="N-acetylmuramoyl-L-alanine amidase-like"/>
    <property type="match status" value="1"/>
</dbReference>
<dbReference type="SMART" id="SM00257">
    <property type="entry name" value="LysM"/>
    <property type="match status" value="1"/>
</dbReference>
<dbReference type="PANTHER" id="PTHR34700">
    <property type="entry name" value="POTASSIUM BINDING PROTEIN KBP"/>
    <property type="match status" value="1"/>
</dbReference>
<dbReference type="Proteomes" id="UP000281594">
    <property type="component" value="Unassembled WGS sequence"/>
</dbReference>
<dbReference type="PROSITE" id="PS51782">
    <property type="entry name" value="LYSM"/>
    <property type="match status" value="1"/>
</dbReference>
<evidence type="ECO:0000313" key="3">
    <source>
        <dbReference type="Proteomes" id="UP000281594"/>
    </source>
</evidence>
<name>A0A0A0NP87_STRRN</name>
<dbReference type="Gene3D" id="3.10.350.10">
    <property type="entry name" value="LysM domain"/>
    <property type="match status" value="1"/>
</dbReference>
<dbReference type="CDD" id="cd00118">
    <property type="entry name" value="LysM"/>
    <property type="match status" value="1"/>
</dbReference>
<evidence type="ECO:0000259" key="1">
    <source>
        <dbReference type="PROSITE" id="PS51782"/>
    </source>
</evidence>
<dbReference type="eggNOG" id="COG3023">
    <property type="taxonomic scope" value="Bacteria"/>
</dbReference>
<dbReference type="eggNOG" id="COG1652">
    <property type="taxonomic scope" value="Bacteria"/>
</dbReference>
<protein>
    <recommendedName>
        <fullName evidence="1">LysM domain-containing protein</fullName>
    </recommendedName>
</protein>
<dbReference type="RefSeq" id="WP_020869635.1">
    <property type="nucleotide sequence ID" value="NC_022785.1"/>
</dbReference>
<dbReference type="InterPro" id="IPR036505">
    <property type="entry name" value="Amidase/PGRP_sf"/>
</dbReference>
<dbReference type="InterPro" id="IPR052196">
    <property type="entry name" value="Bact_Kbp"/>
</dbReference>
<dbReference type="SMART" id="SM00644">
    <property type="entry name" value="Ami_2"/>
    <property type="match status" value="1"/>
</dbReference>
<feature type="domain" description="LysM" evidence="1">
    <location>
        <begin position="211"/>
        <end position="258"/>
    </location>
</feature>
<dbReference type="KEGG" id="src:M271_23425"/>
<dbReference type="InterPro" id="IPR036779">
    <property type="entry name" value="LysM_dom_sf"/>
</dbReference>
<accession>A0A0A0NP87</accession>
<dbReference type="SUPFAM" id="SSF54106">
    <property type="entry name" value="LysM domain"/>
    <property type="match status" value="1"/>
</dbReference>
<comment type="caution">
    <text evidence="2">The sequence shown here is derived from an EMBL/GenBank/DDBJ whole genome shotgun (WGS) entry which is preliminary data.</text>
</comment>
<sequence length="261" mass="27874">MAEPLSAAKFLAALKAEGVAVVEVGDWRHHNREGHGPWGSVHGVMIHHTVTSGTQDSVDICRNGYASLPGPLCHGVIDKDGVVHLVGYGRANHAGGGDPAVLRHVTAEDYGTRPPAPTRGNANGIDGNRAFYGFESVNLGDGKDPWTEAQLEAIEKVSAAICRAHGWTARSVIGHLEWSNDKIDPRGFGMPDMRDRIADRLKTKPSSPTAGTYTVGKGDTLWSIAASKLGNGSRWTEIAKLNKLADADQIVPGQKLKLPKK</sequence>
<dbReference type="EMBL" id="QYCY01000001">
    <property type="protein sequence ID" value="RLV80724.1"/>
    <property type="molecule type" value="Genomic_DNA"/>
</dbReference>
<dbReference type="Pfam" id="PF01476">
    <property type="entry name" value="LysM"/>
    <property type="match status" value="1"/>
</dbReference>
<dbReference type="HOGENOM" id="CLU_079355_1_0_11"/>
<dbReference type="Gene3D" id="3.40.80.10">
    <property type="entry name" value="Peptidoglycan recognition protein-like"/>
    <property type="match status" value="1"/>
</dbReference>
<dbReference type="PANTHER" id="PTHR34700:SF4">
    <property type="entry name" value="PHAGE-LIKE ELEMENT PBSX PROTEIN XKDP"/>
    <property type="match status" value="1"/>
</dbReference>
<evidence type="ECO:0000313" key="2">
    <source>
        <dbReference type="EMBL" id="RLV80724.1"/>
    </source>
</evidence>
<dbReference type="CDD" id="cd06583">
    <property type="entry name" value="PGRP"/>
    <property type="match status" value="1"/>
</dbReference>
<reference evidence="2 3" key="1">
    <citation type="journal article" date="2018" name="J. Biol. Chem.">
        <title>Discovery of the actinoplanic acid pathway in Streptomyces rapamycinicus reveals a genetically conserved synergism with rapamycin.</title>
        <authorList>
            <person name="Mrak P."/>
            <person name="Krastel P."/>
            <person name="Pivk Lukancic P."/>
            <person name="Tao J."/>
            <person name="Pistorius D."/>
            <person name="Moore C.M."/>
        </authorList>
    </citation>
    <scope>NUCLEOTIDE SEQUENCE [LARGE SCALE GENOMIC DNA]</scope>
    <source>
        <strain evidence="2 3">NRRL 5491</strain>
    </source>
</reference>
<dbReference type="GO" id="GO:0008745">
    <property type="term" value="F:N-acetylmuramoyl-L-alanine amidase activity"/>
    <property type="evidence" value="ECO:0007669"/>
    <property type="project" value="InterPro"/>
</dbReference>
<dbReference type="Pfam" id="PF01510">
    <property type="entry name" value="Amidase_2"/>
    <property type="match status" value="1"/>
</dbReference>
<dbReference type="InterPro" id="IPR018392">
    <property type="entry name" value="LysM"/>
</dbReference>
<dbReference type="InterPro" id="IPR002502">
    <property type="entry name" value="Amidase_domain"/>
</dbReference>
<dbReference type="STRING" id="1343740.M271_23425"/>